<feature type="compositionally biased region" description="Basic and acidic residues" evidence="1">
    <location>
        <begin position="777"/>
        <end position="824"/>
    </location>
</feature>
<name>A0A9D9EK12_9BACT</name>
<evidence type="ECO:0000313" key="5">
    <source>
        <dbReference type="Proteomes" id="UP000810252"/>
    </source>
</evidence>
<feature type="region of interest" description="Disordered" evidence="1">
    <location>
        <begin position="777"/>
        <end position="840"/>
    </location>
</feature>
<evidence type="ECO:0000256" key="1">
    <source>
        <dbReference type="SAM" id="MobiDB-lite"/>
    </source>
</evidence>
<dbReference type="EMBL" id="JADIMQ010000027">
    <property type="protein sequence ID" value="MBO8448010.1"/>
    <property type="molecule type" value="Genomic_DNA"/>
</dbReference>
<reference evidence="4" key="2">
    <citation type="journal article" date="2021" name="PeerJ">
        <title>Extensive microbial diversity within the chicken gut microbiome revealed by metagenomics and culture.</title>
        <authorList>
            <person name="Gilroy R."/>
            <person name="Ravi A."/>
            <person name="Getino M."/>
            <person name="Pursley I."/>
            <person name="Horton D.L."/>
            <person name="Alikhan N.F."/>
            <person name="Baker D."/>
            <person name="Gharbi K."/>
            <person name="Hall N."/>
            <person name="Watson M."/>
            <person name="Adriaenssens E.M."/>
            <person name="Foster-Nyarko E."/>
            <person name="Jarju S."/>
            <person name="Secka A."/>
            <person name="Antonio M."/>
            <person name="Oren A."/>
            <person name="Chaudhuri R.R."/>
            <person name="La Ragione R."/>
            <person name="Hildebrand F."/>
            <person name="Pallen M.J."/>
        </authorList>
    </citation>
    <scope>NUCLEOTIDE SEQUENCE</scope>
    <source>
        <strain evidence="4">20514</strain>
    </source>
</reference>
<dbReference type="Gene3D" id="2.60.450.10">
    <property type="entry name" value="Lipopolysaccharide (LPS) transport protein A like domain"/>
    <property type="match status" value="1"/>
</dbReference>
<evidence type="ECO:0000313" key="4">
    <source>
        <dbReference type="EMBL" id="MBO8448010.1"/>
    </source>
</evidence>
<reference evidence="4" key="1">
    <citation type="submission" date="2020-10" db="EMBL/GenBank/DDBJ databases">
        <authorList>
            <person name="Gilroy R."/>
        </authorList>
    </citation>
    <scope>NUCLEOTIDE SEQUENCE</scope>
    <source>
        <strain evidence="4">20514</strain>
    </source>
</reference>
<dbReference type="AlphaFoldDB" id="A0A9D9EK12"/>
<feature type="region of interest" description="Disordered" evidence="1">
    <location>
        <begin position="363"/>
        <end position="382"/>
    </location>
</feature>
<accession>A0A9D9EK12</accession>
<organism evidence="4 5">
    <name type="scientific">Candidatus Cryptobacteroides merdigallinarum</name>
    <dbReference type="NCBI Taxonomy" id="2840770"/>
    <lineage>
        <taxon>Bacteria</taxon>
        <taxon>Pseudomonadati</taxon>
        <taxon>Bacteroidota</taxon>
        <taxon>Bacteroidia</taxon>
        <taxon>Bacteroidales</taxon>
        <taxon>Candidatus Cryptobacteroides</taxon>
    </lineage>
</organism>
<feature type="signal peptide" evidence="2">
    <location>
        <begin position="1"/>
        <end position="20"/>
    </location>
</feature>
<evidence type="ECO:0000256" key="2">
    <source>
        <dbReference type="SAM" id="SignalP"/>
    </source>
</evidence>
<comment type="caution">
    <text evidence="4">The sequence shown here is derived from an EMBL/GenBank/DDBJ whole genome shotgun (WGS) entry which is preliminary data.</text>
</comment>
<feature type="domain" description="Organic solvent tolerance-like N-terminal" evidence="3">
    <location>
        <begin position="53"/>
        <end position="190"/>
    </location>
</feature>
<dbReference type="Proteomes" id="UP000810252">
    <property type="component" value="Unassembled WGS sequence"/>
</dbReference>
<gene>
    <name evidence="4" type="ORF">IAC29_01910</name>
</gene>
<keyword evidence="2" id="KW-0732">Signal</keyword>
<evidence type="ECO:0000259" key="3">
    <source>
        <dbReference type="Pfam" id="PF13100"/>
    </source>
</evidence>
<dbReference type="InterPro" id="IPR005653">
    <property type="entry name" value="OstA-like_N"/>
</dbReference>
<dbReference type="Pfam" id="PF13100">
    <property type="entry name" value="OstA_2"/>
    <property type="match status" value="1"/>
</dbReference>
<proteinExistence type="predicted"/>
<sequence>MRRFLTFALMMLMPALTALAGLSAQEKEEQEDSLVRLLSGKSAQLLEINGMSYRKITGPARFFHNNTYLLCDTALWNVDTRVIDAIGNVHIIQDQTELQSEKMKYYIDTNLAEFRGDVVQLQDKDRNTLRTKFLDYNTKDSVAVFFRGGSMKDKDGQIIESMDGTYDSKIRTFDFRTDVNMFTDSIFIKTNTLRYQSDNSLATFGSGTNAWKDDNMLSSESGWYDRGREQFFFCKNVHLMSSTQEAWCDSLYFNRNTSDIQMYGNVQMTDTTRNVYGLAGKLDYVDSISTVTLTRDPAVITVTETDGQRDTVYFGADTLVHYTRQMFEIDSLMIAEAATRKANLEIDPVSAFRRKAAEEAAKKAAEAAENDPNMKAKMEAERRAAEKAAADSLAALKPADSLVVQDSLTGEGLLSPADSIPAGDTAALPDSLAVPDSLAAQDSLPGLQAADSLALADTVPALDTTKIGFVVALRNVKIYKNDMQVVCDSLLYSDLDSLARLFKEPVIWNDITQQYNADSIYAVIRNNTMEKASLMSNSFIHIQEDTAHYNQIRGAEMMAYFAGEGTLSRFDALGGASALFYIEENGELATVNKKDSKMLSAIFKDGELHRIYYFDTAVSDAYPVVQMTEEDRKLKGFSWTPERRPEDRHAVTSLDLRPSERTRYNARPRARYTQTNLYFPGYIDDIYLQISIRDSLNHVREVERQRLEREEELRQQQIKDSIAIARLDSLETAKADSLALQDSLKAVSDSLAIADSLAKADSIAALNDPSRVLTKEQLREKKKAEKEKKHKERIAARDARWAEKDKADADRENAKAERKAEKLREKKRRALRQAQDRARKDAAVLERYIEKYQRRQARKKT</sequence>
<feature type="chain" id="PRO_5038351574" description="Organic solvent tolerance-like N-terminal domain-containing protein" evidence="2">
    <location>
        <begin position="21"/>
        <end position="861"/>
    </location>
</feature>
<protein>
    <recommendedName>
        <fullName evidence="3">Organic solvent tolerance-like N-terminal domain-containing protein</fullName>
    </recommendedName>
</protein>